<dbReference type="SUPFAM" id="SSF48452">
    <property type="entry name" value="TPR-like"/>
    <property type="match status" value="1"/>
</dbReference>
<dbReference type="AlphaFoldDB" id="A0AAD5RIN3"/>
<evidence type="ECO:0000256" key="1">
    <source>
        <dbReference type="SAM" id="MobiDB-lite"/>
    </source>
</evidence>
<dbReference type="Gene3D" id="1.25.40.10">
    <property type="entry name" value="Tetratricopeptide repeat domain"/>
    <property type="match status" value="1"/>
</dbReference>
<evidence type="ECO:0000313" key="3">
    <source>
        <dbReference type="Proteomes" id="UP001201980"/>
    </source>
</evidence>
<keyword evidence="3" id="KW-1185">Reference proteome</keyword>
<dbReference type="Proteomes" id="UP001201980">
    <property type="component" value="Unassembled WGS sequence"/>
</dbReference>
<dbReference type="Pfam" id="PF06041">
    <property type="entry name" value="DUF924"/>
    <property type="match status" value="1"/>
</dbReference>
<evidence type="ECO:0000313" key="2">
    <source>
        <dbReference type="EMBL" id="KAJ2895323.1"/>
    </source>
</evidence>
<dbReference type="InterPro" id="IPR011990">
    <property type="entry name" value="TPR-like_helical_dom_sf"/>
</dbReference>
<proteinExistence type="predicted"/>
<accession>A0AAD5RIN3</accession>
<evidence type="ECO:0008006" key="4">
    <source>
        <dbReference type="Google" id="ProtNLM"/>
    </source>
</evidence>
<name>A0AAD5RIN3_9PEZI</name>
<comment type="caution">
    <text evidence="2">The sequence shown here is derived from an EMBL/GenBank/DDBJ whole genome shotgun (WGS) entry which is preliminary data.</text>
</comment>
<gene>
    <name evidence="2" type="ORF">MKZ38_006701</name>
</gene>
<dbReference type="InterPro" id="IPR010323">
    <property type="entry name" value="DUF924"/>
</dbReference>
<feature type="compositionally biased region" description="Basic and acidic residues" evidence="1">
    <location>
        <begin position="239"/>
        <end position="263"/>
    </location>
</feature>
<feature type="region of interest" description="Disordered" evidence="1">
    <location>
        <begin position="224"/>
        <end position="263"/>
    </location>
</feature>
<organism evidence="2 3">
    <name type="scientific">Zalerion maritima</name>
    <dbReference type="NCBI Taxonomy" id="339359"/>
    <lineage>
        <taxon>Eukaryota</taxon>
        <taxon>Fungi</taxon>
        <taxon>Dikarya</taxon>
        <taxon>Ascomycota</taxon>
        <taxon>Pezizomycotina</taxon>
        <taxon>Sordariomycetes</taxon>
        <taxon>Lulworthiomycetidae</taxon>
        <taxon>Lulworthiales</taxon>
        <taxon>Lulworthiaceae</taxon>
        <taxon>Zalerion</taxon>
    </lineage>
</organism>
<dbReference type="EMBL" id="JAKWBI020000412">
    <property type="protein sequence ID" value="KAJ2895323.1"/>
    <property type="molecule type" value="Genomic_DNA"/>
</dbReference>
<dbReference type="Gene3D" id="1.20.58.320">
    <property type="entry name" value="TPR-like"/>
    <property type="match status" value="1"/>
</dbReference>
<protein>
    <recommendedName>
        <fullName evidence="4">DUF924-domain-containing protein</fullName>
    </recommendedName>
</protein>
<sequence>MSSPLAEQLTPEFLQSVRDFWYEHITEEHQYVIPEMKQMMRWFTQSNEFDTACAAKFKPALELIQSVSPTPSDLIEAANPQSPLDWMSLIVLLDQFPRNIYRGPAAKIPFTIFDPLSSSITMTAISKGVDKDPSIRYRIAARNWFYVPLTHQEDLAFQDRCVEESKRIGTMMAEMDESNIPPEDAPGGKDARIMLKKMDEEVAQMMLKSSSEFSEKHRDIIKRFGRFPHRNGPLGRVTTPEEKKWLEEGGETFSRRAEPEETK</sequence>
<reference evidence="2" key="1">
    <citation type="submission" date="2022-07" db="EMBL/GenBank/DDBJ databases">
        <title>Draft genome sequence of Zalerion maritima ATCC 34329, a (micro)plastics degrading marine fungus.</title>
        <authorList>
            <person name="Paco A."/>
            <person name="Goncalves M.F.M."/>
            <person name="Rocha-Santos T.A.P."/>
            <person name="Alves A."/>
        </authorList>
    </citation>
    <scope>NUCLEOTIDE SEQUENCE</scope>
    <source>
        <strain evidence="2">ATCC 34329</strain>
    </source>
</reference>